<feature type="region of interest" description="Disordered" evidence="2">
    <location>
        <begin position="191"/>
        <end position="248"/>
    </location>
</feature>
<keyword evidence="3" id="KW-0472">Membrane</keyword>
<proteinExistence type="predicted"/>
<evidence type="ECO:0000313" key="5">
    <source>
        <dbReference type="EMBL" id="EGT55722.1"/>
    </source>
</evidence>
<dbReference type="InParanoid" id="G0N9I6"/>
<feature type="region of interest" description="Disordered" evidence="2">
    <location>
        <begin position="17"/>
        <end position="50"/>
    </location>
</feature>
<evidence type="ECO:0000259" key="4">
    <source>
        <dbReference type="PROSITE" id="PS51670"/>
    </source>
</evidence>
<dbReference type="EMBL" id="GL379852">
    <property type="protein sequence ID" value="EGT55722.1"/>
    <property type="molecule type" value="Genomic_DNA"/>
</dbReference>
<reference evidence="6" key="1">
    <citation type="submission" date="2011-07" db="EMBL/GenBank/DDBJ databases">
        <authorList>
            <consortium name="Caenorhabditis brenneri Sequencing and Analysis Consortium"/>
            <person name="Wilson R.K."/>
        </authorList>
    </citation>
    <scope>NUCLEOTIDE SEQUENCE [LARGE SCALE GENOMIC DNA]</scope>
    <source>
        <strain evidence="6">PB2801</strain>
    </source>
</reference>
<evidence type="ECO:0000256" key="2">
    <source>
        <dbReference type="SAM" id="MobiDB-lite"/>
    </source>
</evidence>
<dbReference type="Proteomes" id="UP000008068">
    <property type="component" value="Unassembled WGS sequence"/>
</dbReference>
<dbReference type="FunCoup" id="G0N9I6">
    <property type="interactions" value="1938"/>
</dbReference>
<dbReference type="OrthoDB" id="5877770at2759"/>
<feature type="compositionally biased region" description="Low complexity" evidence="2">
    <location>
        <begin position="24"/>
        <end position="42"/>
    </location>
</feature>
<dbReference type="OMA" id="KPVVWKK"/>
<keyword evidence="6" id="KW-1185">Reference proteome</keyword>
<dbReference type="InterPro" id="IPR003582">
    <property type="entry name" value="ShKT_dom"/>
</dbReference>
<dbReference type="SMART" id="SM00254">
    <property type="entry name" value="ShKT"/>
    <property type="match status" value="1"/>
</dbReference>
<accession>G0N9I6</accession>
<keyword evidence="3" id="KW-0812">Transmembrane</keyword>
<dbReference type="AlphaFoldDB" id="G0N9I6"/>
<protein>
    <recommendedName>
        <fullName evidence="4">ShKT domain-containing protein</fullName>
    </recommendedName>
</protein>
<gene>
    <name evidence="5" type="ORF">CAEBREN_07250</name>
</gene>
<dbReference type="PROSITE" id="PS51670">
    <property type="entry name" value="SHKT"/>
    <property type="match status" value="1"/>
</dbReference>
<name>G0N9I6_CAEBE</name>
<comment type="caution">
    <text evidence="1">Lacks conserved residue(s) required for the propagation of feature annotation.</text>
</comment>
<dbReference type="HOGENOM" id="CLU_042332_0_0_1"/>
<feature type="domain" description="ShKT" evidence="4">
    <location>
        <begin position="469"/>
        <end position="506"/>
    </location>
</feature>
<evidence type="ECO:0000256" key="3">
    <source>
        <dbReference type="SAM" id="Phobius"/>
    </source>
</evidence>
<feature type="compositionally biased region" description="Acidic residues" evidence="2">
    <location>
        <begin position="424"/>
        <end position="443"/>
    </location>
</feature>
<feature type="compositionally biased region" description="Polar residues" evidence="2">
    <location>
        <begin position="226"/>
        <end position="247"/>
    </location>
</feature>
<dbReference type="STRING" id="135651.G0N9I6"/>
<evidence type="ECO:0000313" key="6">
    <source>
        <dbReference type="Proteomes" id="UP000008068"/>
    </source>
</evidence>
<sequence length="510" mass="56555">MHNPLKKLSRSISHKLLGKRANDTSSESFSSASSTTSSTATTPQQNSLDEDPYREILRSYEDNVSHLVYHGSSLRSMTSLDLRKKSDEVRRPATVASNRTKPITKKTQYQKRRMMVIPMIRLLLTALFVLYSVIAQDHLRKVSGDAAPEKAQEPIDDEFDDFIPTIDSSVQLLDNTIPEPPPLPIGLQFVPKTTGEPLPPASLPEVSPPSAQVAPPAIRPPDEEPSSSTSAAFSTGISNSENSTTSIPYDDIQITVDIDDILPEPADDLEEFQKADLLEKEDKNDVKDLVKKTTINKTNDYYITSPATTVMSALQEDNVGEEEDVFDFDKLFDKKIAIKNSGTTDNTKSTEQTKTETSTTFSMIMSTTPKTTTTTSLPSTTTRHMTTEAHRKTCIHVKDLQTVDDSVVVHAGVKKGTIEVSVELGEEQEDDGENSDDSSEEDDIPVRQIRENKHEIKKPVVWKKFVMNCDEEIDDKGKICKLWAAGGLCGTHKPTMFLFCRRTCLCVGPN</sequence>
<evidence type="ECO:0000256" key="1">
    <source>
        <dbReference type="PROSITE-ProRule" id="PRU01005"/>
    </source>
</evidence>
<feature type="region of interest" description="Disordered" evidence="2">
    <location>
        <begin position="423"/>
        <end position="451"/>
    </location>
</feature>
<feature type="transmembrane region" description="Helical" evidence="3">
    <location>
        <begin position="115"/>
        <end position="134"/>
    </location>
</feature>
<feature type="compositionally biased region" description="Low complexity" evidence="2">
    <location>
        <begin position="204"/>
        <end position="216"/>
    </location>
</feature>
<keyword evidence="3" id="KW-1133">Transmembrane helix</keyword>
<organism evidence="6">
    <name type="scientific">Caenorhabditis brenneri</name>
    <name type="common">Nematode worm</name>
    <dbReference type="NCBI Taxonomy" id="135651"/>
    <lineage>
        <taxon>Eukaryota</taxon>
        <taxon>Metazoa</taxon>
        <taxon>Ecdysozoa</taxon>
        <taxon>Nematoda</taxon>
        <taxon>Chromadorea</taxon>
        <taxon>Rhabditida</taxon>
        <taxon>Rhabditina</taxon>
        <taxon>Rhabditomorpha</taxon>
        <taxon>Rhabditoidea</taxon>
        <taxon>Rhabditidae</taxon>
        <taxon>Peloderinae</taxon>
        <taxon>Caenorhabditis</taxon>
    </lineage>
</organism>
<dbReference type="eggNOG" id="ENOG502SD5X">
    <property type="taxonomic scope" value="Eukaryota"/>
</dbReference>